<organism evidence="1 2">
    <name type="scientific">Penicillium bovifimosum</name>
    <dbReference type="NCBI Taxonomy" id="126998"/>
    <lineage>
        <taxon>Eukaryota</taxon>
        <taxon>Fungi</taxon>
        <taxon>Dikarya</taxon>
        <taxon>Ascomycota</taxon>
        <taxon>Pezizomycotina</taxon>
        <taxon>Eurotiomycetes</taxon>
        <taxon>Eurotiomycetidae</taxon>
        <taxon>Eurotiales</taxon>
        <taxon>Aspergillaceae</taxon>
        <taxon>Penicillium</taxon>
    </lineage>
</organism>
<evidence type="ECO:0000313" key="2">
    <source>
        <dbReference type="Proteomes" id="UP001149079"/>
    </source>
</evidence>
<accession>A0A9W9HG13</accession>
<dbReference type="OrthoDB" id="4760831at2759"/>
<dbReference type="RefSeq" id="XP_056526607.1">
    <property type="nucleotide sequence ID" value="XM_056661441.1"/>
</dbReference>
<dbReference type="Proteomes" id="UP001149079">
    <property type="component" value="Unassembled WGS sequence"/>
</dbReference>
<keyword evidence="2" id="KW-1185">Reference proteome</keyword>
<reference evidence="1" key="1">
    <citation type="submission" date="2022-11" db="EMBL/GenBank/DDBJ databases">
        <authorList>
            <person name="Petersen C."/>
        </authorList>
    </citation>
    <scope>NUCLEOTIDE SEQUENCE</scope>
    <source>
        <strain evidence="1">IBT 22155</strain>
    </source>
</reference>
<dbReference type="EMBL" id="JAPQKL010000001">
    <property type="protein sequence ID" value="KAJ5146133.1"/>
    <property type="molecule type" value="Genomic_DNA"/>
</dbReference>
<gene>
    <name evidence="1" type="ORF">N7515_000697</name>
</gene>
<proteinExistence type="predicted"/>
<sequence>MASIYDRPRLPEVKAAPEAAVNARGSAYYRKNAVFFYFEADNTGAKEDVTTLCNCFEDVFAIQPTVVAQWHSRQQINMDPSRNPLPSLLVFAYVGHGTIDTTTGKLKLVAGGTRQNIQWPLIHNFFVVPNYVTANVDCLSILDCCYPGATRQTTERAYQVLSTCGADKINRSRSGGGASFSRRFYRAACDLKANEKPFATLEDLVAEINREKPSGSPDAWLTYHGGTQLIAIPFKGTSSASVQQALQNLSLPSPAATTESTLVELSIAGSPAQILQEFQDVRASLPAQFRVEIVDAYESTTVIFLLRMSQPTHLRLSSTLDFRWIRKIHGPSLIRPAKYF</sequence>
<protein>
    <submittedName>
        <fullName evidence="1">Uncharacterized protein</fullName>
    </submittedName>
</protein>
<comment type="caution">
    <text evidence="1">The sequence shown here is derived from an EMBL/GenBank/DDBJ whole genome shotgun (WGS) entry which is preliminary data.</text>
</comment>
<reference evidence="1" key="2">
    <citation type="journal article" date="2023" name="IMA Fungus">
        <title>Comparative genomic study of the Penicillium genus elucidates a diverse pangenome and 15 lateral gene transfer events.</title>
        <authorList>
            <person name="Petersen C."/>
            <person name="Sorensen T."/>
            <person name="Nielsen M.R."/>
            <person name="Sondergaard T.E."/>
            <person name="Sorensen J.L."/>
            <person name="Fitzpatrick D.A."/>
            <person name="Frisvad J.C."/>
            <person name="Nielsen K.L."/>
        </authorList>
    </citation>
    <scope>NUCLEOTIDE SEQUENCE</scope>
    <source>
        <strain evidence="1">IBT 22155</strain>
    </source>
</reference>
<name>A0A9W9HG13_9EURO</name>
<dbReference type="AlphaFoldDB" id="A0A9W9HG13"/>
<evidence type="ECO:0000313" key="1">
    <source>
        <dbReference type="EMBL" id="KAJ5146133.1"/>
    </source>
</evidence>
<dbReference type="GeneID" id="81400611"/>